<proteinExistence type="predicted"/>
<organism evidence="2 3">
    <name type="scientific">Paramarasmius palmivorus</name>
    <dbReference type="NCBI Taxonomy" id="297713"/>
    <lineage>
        <taxon>Eukaryota</taxon>
        <taxon>Fungi</taxon>
        <taxon>Dikarya</taxon>
        <taxon>Basidiomycota</taxon>
        <taxon>Agaricomycotina</taxon>
        <taxon>Agaricomycetes</taxon>
        <taxon>Agaricomycetidae</taxon>
        <taxon>Agaricales</taxon>
        <taxon>Marasmiineae</taxon>
        <taxon>Marasmiaceae</taxon>
        <taxon>Paramarasmius</taxon>
    </lineage>
</organism>
<name>A0AAW0C8M0_9AGAR</name>
<dbReference type="InterPro" id="IPR038511">
    <property type="entry name" value="TAP42/TAP46-like_sf"/>
</dbReference>
<feature type="compositionally biased region" description="Basic and acidic residues" evidence="1">
    <location>
        <begin position="147"/>
        <end position="168"/>
    </location>
</feature>
<dbReference type="Proteomes" id="UP001383192">
    <property type="component" value="Unassembled WGS sequence"/>
</dbReference>
<keyword evidence="3" id="KW-1185">Reference proteome</keyword>
<dbReference type="GO" id="GO:0051721">
    <property type="term" value="F:protein phosphatase 2A binding"/>
    <property type="evidence" value="ECO:0007669"/>
    <property type="project" value="TreeGrafter"/>
</dbReference>
<feature type="compositionally biased region" description="Basic and acidic residues" evidence="1">
    <location>
        <begin position="261"/>
        <end position="280"/>
    </location>
</feature>
<dbReference type="PANTHER" id="PTHR10933">
    <property type="entry name" value="IMMUNOGLOBULIN-BINDING PROTEIN 1"/>
    <property type="match status" value="1"/>
</dbReference>
<accession>A0AAW0C8M0</accession>
<evidence type="ECO:0000256" key="1">
    <source>
        <dbReference type="SAM" id="MobiDB-lite"/>
    </source>
</evidence>
<sequence length="298" mass="33571">MHDQYLKSFLSLADEYQIVPQDEIELHERKLSSIGNPAARRELKLKQYQKEKDLRARIEVVRKRRNQPQQSEISNDFDLIASLLPSPNASNAINDDDDDDESDQVLREATLLLIRLGCAQAHSQLQNMEQELELLRIAPPRLLPPRFSEDLNQGHKDKQKESDRDMWKLDLPSDGGPDGKGPLMDPSGKPLRAFTILPSDSASRARVHAQVFQPGHNLPTMTIDEYLEIERQRGRIISGGGPASEAALTTSEQLALDSEMDGTRDAEDKSEAKRQKDERWAVFTDVSPRGTGNTMNRG</sequence>
<evidence type="ECO:0000313" key="2">
    <source>
        <dbReference type="EMBL" id="KAK7035293.1"/>
    </source>
</evidence>
<dbReference type="EMBL" id="JAYKXP010000054">
    <property type="protein sequence ID" value="KAK7035293.1"/>
    <property type="molecule type" value="Genomic_DNA"/>
</dbReference>
<dbReference type="GO" id="GO:0009966">
    <property type="term" value="P:regulation of signal transduction"/>
    <property type="evidence" value="ECO:0007669"/>
    <property type="project" value="InterPro"/>
</dbReference>
<dbReference type="AlphaFoldDB" id="A0AAW0C8M0"/>
<protein>
    <submittedName>
        <fullName evidence="2">Type 2A phosphatase-associated protein 42</fullName>
    </submittedName>
</protein>
<evidence type="ECO:0000313" key="3">
    <source>
        <dbReference type="Proteomes" id="UP001383192"/>
    </source>
</evidence>
<dbReference type="Pfam" id="PF04177">
    <property type="entry name" value="TAP42"/>
    <property type="match status" value="1"/>
</dbReference>
<comment type="caution">
    <text evidence="2">The sequence shown here is derived from an EMBL/GenBank/DDBJ whole genome shotgun (WGS) entry which is preliminary data.</text>
</comment>
<gene>
    <name evidence="2" type="primary">TAP42_1</name>
    <name evidence="2" type="ORF">VNI00_012060</name>
</gene>
<dbReference type="InterPro" id="IPR007304">
    <property type="entry name" value="TAP46-like"/>
</dbReference>
<dbReference type="PANTHER" id="PTHR10933:SF9">
    <property type="entry name" value="IMMUNOGLOBULIN-BINDING PROTEIN 1"/>
    <property type="match status" value="1"/>
</dbReference>
<feature type="region of interest" description="Disordered" evidence="1">
    <location>
        <begin position="143"/>
        <end position="185"/>
    </location>
</feature>
<dbReference type="GO" id="GO:0035303">
    <property type="term" value="P:regulation of dephosphorylation"/>
    <property type="evidence" value="ECO:0007669"/>
    <property type="project" value="TreeGrafter"/>
</dbReference>
<dbReference type="Gene3D" id="1.25.40.540">
    <property type="entry name" value="TAP42-like family"/>
    <property type="match status" value="1"/>
</dbReference>
<dbReference type="GO" id="GO:0005829">
    <property type="term" value="C:cytosol"/>
    <property type="evidence" value="ECO:0007669"/>
    <property type="project" value="TreeGrafter"/>
</dbReference>
<feature type="region of interest" description="Disordered" evidence="1">
    <location>
        <begin position="257"/>
        <end position="298"/>
    </location>
</feature>
<reference evidence="2 3" key="1">
    <citation type="submission" date="2024-01" db="EMBL/GenBank/DDBJ databases">
        <title>A draft genome for a cacao thread blight-causing isolate of Paramarasmius palmivorus.</title>
        <authorList>
            <person name="Baruah I.K."/>
            <person name="Bukari Y."/>
            <person name="Amoako-Attah I."/>
            <person name="Meinhardt L.W."/>
            <person name="Bailey B.A."/>
            <person name="Cohen S.P."/>
        </authorList>
    </citation>
    <scope>NUCLEOTIDE SEQUENCE [LARGE SCALE GENOMIC DNA]</scope>
    <source>
        <strain evidence="2 3">GH-12</strain>
    </source>
</reference>